<feature type="non-terminal residue" evidence="1">
    <location>
        <position position="1"/>
    </location>
</feature>
<proteinExistence type="predicted"/>
<dbReference type="PANTHER" id="PTHR40866">
    <property type="entry name" value="BED-TYPE DOMAIN-CONTAINING PROTEIN"/>
    <property type="match status" value="1"/>
</dbReference>
<name>A0ABN7VNF0_GIGMA</name>
<accession>A0ABN7VNF0</accession>
<keyword evidence="2" id="KW-1185">Reference proteome</keyword>
<protein>
    <submittedName>
        <fullName evidence="1">45141_t:CDS:1</fullName>
    </submittedName>
</protein>
<organism evidence="1 2">
    <name type="scientific">Gigaspora margarita</name>
    <dbReference type="NCBI Taxonomy" id="4874"/>
    <lineage>
        <taxon>Eukaryota</taxon>
        <taxon>Fungi</taxon>
        <taxon>Fungi incertae sedis</taxon>
        <taxon>Mucoromycota</taxon>
        <taxon>Glomeromycotina</taxon>
        <taxon>Glomeromycetes</taxon>
        <taxon>Diversisporales</taxon>
        <taxon>Gigasporaceae</taxon>
        <taxon>Gigaspora</taxon>
    </lineage>
</organism>
<evidence type="ECO:0000313" key="1">
    <source>
        <dbReference type="EMBL" id="CAG8787866.1"/>
    </source>
</evidence>
<comment type="caution">
    <text evidence="1">The sequence shown here is derived from an EMBL/GenBank/DDBJ whole genome shotgun (WGS) entry which is preliminary data.</text>
</comment>
<dbReference type="EMBL" id="CAJVQB010018505">
    <property type="protein sequence ID" value="CAG8787866.1"/>
    <property type="molecule type" value="Genomic_DNA"/>
</dbReference>
<dbReference type="Proteomes" id="UP000789901">
    <property type="component" value="Unassembled WGS sequence"/>
</dbReference>
<gene>
    <name evidence="1" type="ORF">GMARGA_LOCUS20746</name>
</gene>
<evidence type="ECO:0000313" key="2">
    <source>
        <dbReference type="Proteomes" id="UP000789901"/>
    </source>
</evidence>
<sequence length="113" mass="13364">VNRFSDRDILLVEQLDLNEVDKFIDQLKYFLETTNDLQNKSINLDNICAYFDLLIDKYPDLEDRLEKSASIIYDFIFKEAVIKILHKQEATLTSNKKQKVESFIVEQSEQLMI</sequence>
<reference evidence="1 2" key="1">
    <citation type="submission" date="2021-06" db="EMBL/GenBank/DDBJ databases">
        <authorList>
            <person name="Kallberg Y."/>
            <person name="Tangrot J."/>
            <person name="Rosling A."/>
        </authorList>
    </citation>
    <scope>NUCLEOTIDE SEQUENCE [LARGE SCALE GENOMIC DNA]</scope>
    <source>
        <strain evidence="1 2">120-4 pot B 10/14</strain>
    </source>
</reference>
<dbReference type="PANTHER" id="PTHR40866:SF1">
    <property type="entry name" value="BED-TYPE DOMAIN-CONTAINING PROTEIN"/>
    <property type="match status" value="1"/>
</dbReference>